<dbReference type="KEGG" id="cmic:caldi_00480"/>
<dbReference type="RefSeq" id="WP_264843082.1">
    <property type="nucleotide sequence ID" value="NZ_AP025628.1"/>
</dbReference>
<evidence type="ECO:0000256" key="4">
    <source>
        <dbReference type="PIRSR" id="PIRSR036979-1"/>
    </source>
</evidence>
<comment type="similarity">
    <text evidence="1">Belongs to the arginase family. Agmatinase subfamily.</text>
</comment>
<feature type="region of interest" description="Disordered" evidence="6">
    <location>
        <begin position="1"/>
        <end position="24"/>
    </location>
</feature>
<evidence type="ECO:0000256" key="1">
    <source>
        <dbReference type="ARBA" id="ARBA00009227"/>
    </source>
</evidence>
<dbReference type="SUPFAM" id="SSF52768">
    <property type="entry name" value="Arginase/deacetylase"/>
    <property type="match status" value="1"/>
</dbReference>
<feature type="binding site" evidence="4">
    <location>
        <position position="186"/>
    </location>
    <ligand>
        <name>Mn(2+)</name>
        <dbReference type="ChEBI" id="CHEBI:29035"/>
        <label>1</label>
    </ligand>
</feature>
<name>A0AA35CIJ4_9FIRM</name>
<dbReference type="PROSITE" id="PS01053">
    <property type="entry name" value="ARGINASE_1"/>
    <property type="match status" value="1"/>
</dbReference>
<dbReference type="GO" id="GO:0008783">
    <property type="term" value="F:agmatinase activity"/>
    <property type="evidence" value="ECO:0007669"/>
    <property type="project" value="TreeGrafter"/>
</dbReference>
<feature type="binding site" evidence="4">
    <location>
        <position position="190"/>
    </location>
    <ligand>
        <name>Mn(2+)</name>
        <dbReference type="ChEBI" id="CHEBI:29035"/>
        <label>1</label>
    </ligand>
</feature>
<proteinExistence type="inferred from homology"/>
<reference evidence="7" key="1">
    <citation type="submission" date="2022-03" db="EMBL/GenBank/DDBJ databases">
        <title>Complete genome sequence of Caldinitratiruptor microaerophilus.</title>
        <authorList>
            <person name="Mukaiyama R."/>
            <person name="Nishiyama T."/>
            <person name="Ueda K."/>
        </authorList>
    </citation>
    <scope>NUCLEOTIDE SEQUENCE</scope>
    <source>
        <strain evidence="7">JCM 16183</strain>
    </source>
</reference>
<dbReference type="InterPro" id="IPR023696">
    <property type="entry name" value="Ureohydrolase_dom_sf"/>
</dbReference>
<gene>
    <name evidence="7" type="ORF">caldi_00480</name>
</gene>
<evidence type="ECO:0000256" key="3">
    <source>
        <dbReference type="ARBA" id="ARBA00022801"/>
    </source>
</evidence>
<dbReference type="EMBL" id="AP025628">
    <property type="protein sequence ID" value="BDG58958.1"/>
    <property type="molecule type" value="Genomic_DNA"/>
</dbReference>
<dbReference type="InterPro" id="IPR020855">
    <property type="entry name" value="Ureohydrolase_Mn_BS"/>
</dbReference>
<dbReference type="InterPro" id="IPR006035">
    <property type="entry name" value="Ureohydrolase"/>
</dbReference>
<dbReference type="GO" id="GO:0046872">
    <property type="term" value="F:metal ion binding"/>
    <property type="evidence" value="ECO:0007669"/>
    <property type="project" value="UniProtKB-KW"/>
</dbReference>
<dbReference type="PANTHER" id="PTHR11358:SF26">
    <property type="entry name" value="GUANIDINO ACID HYDROLASE, MITOCHONDRIAL"/>
    <property type="match status" value="1"/>
</dbReference>
<dbReference type="AlphaFoldDB" id="A0AA35CIJ4"/>
<dbReference type="PRINTS" id="PR00116">
    <property type="entry name" value="ARGINASE"/>
</dbReference>
<dbReference type="Gene3D" id="3.40.800.10">
    <property type="entry name" value="Ureohydrolase domain"/>
    <property type="match status" value="1"/>
</dbReference>
<keyword evidence="4" id="KW-0464">Manganese</keyword>
<dbReference type="GO" id="GO:0033389">
    <property type="term" value="P:putrescine biosynthetic process from arginine, via agmatine"/>
    <property type="evidence" value="ECO:0007669"/>
    <property type="project" value="TreeGrafter"/>
</dbReference>
<comment type="cofactor">
    <cofactor evidence="4">
        <name>Mn(2+)</name>
        <dbReference type="ChEBI" id="CHEBI:29035"/>
    </cofactor>
    <text evidence="4">Binds 2 manganese ions per subunit.</text>
</comment>
<dbReference type="PANTHER" id="PTHR11358">
    <property type="entry name" value="ARGINASE/AGMATINASE"/>
    <property type="match status" value="1"/>
</dbReference>
<dbReference type="PROSITE" id="PS51409">
    <property type="entry name" value="ARGINASE_2"/>
    <property type="match status" value="1"/>
</dbReference>
<feature type="compositionally biased region" description="Pro residues" evidence="6">
    <location>
        <begin position="7"/>
        <end position="17"/>
    </location>
</feature>
<evidence type="ECO:0000256" key="6">
    <source>
        <dbReference type="SAM" id="MobiDB-lite"/>
    </source>
</evidence>
<sequence>MSRALRPPSPAGEPAPAGPGALQPAVPRADLPYVGIATFARAPHVAPDLLRPGDAHFAVFGVPFDGAVGYRPGQRLAPRAIRDLSTRYALPWGPDNPGYWDIQDGRWYLAGCRLVDVGDADPLYTDLEHLDRSVAAVIAAVLAAGAVPVVLGGDHSVTYPVLRALTPIFESGGVWAGRRLHVVQIDAHLDFTDTVAGYARSNSSPFRRAAELPFVGTITVVGVRGIRTNPEAYAAAVGRGNRIVTMREVRRSGIEAALGHLPRGEPLYVSLDVDGLDPSVAPGTSSPEPGGLTYEEVRAVLQAVTEAGPLAGLDVVEVNPYLDPGGVTSLLAARLAVEAMALAYGTGHSQEPEAR</sequence>
<evidence type="ECO:0000256" key="2">
    <source>
        <dbReference type="ARBA" id="ARBA00022723"/>
    </source>
</evidence>
<keyword evidence="8" id="KW-1185">Reference proteome</keyword>
<evidence type="ECO:0000256" key="5">
    <source>
        <dbReference type="RuleBase" id="RU003684"/>
    </source>
</evidence>
<dbReference type="Proteomes" id="UP001163687">
    <property type="component" value="Chromosome"/>
</dbReference>
<evidence type="ECO:0000313" key="8">
    <source>
        <dbReference type="Proteomes" id="UP001163687"/>
    </source>
</evidence>
<feature type="binding site" evidence="4">
    <location>
        <position position="272"/>
    </location>
    <ligand>
        <name>Mn(2+)</name>
        <dbReference type="ChEBI" id="CHEBI:29035"/>
        <label>1</label>
    </ligand>
</feature>
<protein>
    <submittedName>
        <fullName evidence="7">Agmatinase</fullName>
    </submittedName>
</protein>
<feature type="binding site" evidence="4">
    <location>
        <position position="188"/>
    </location>
    <ligand>
        <name>Mn(2+)</name>
        <dbReference type="ChEBI" id="CHEBI:29035"/>
        <label>1</label>
    </ligand>
</feature>
<keyword evidence="3 5" id="KW-0378">Hydrolase</keyword>
<dbReference type="PIRSF" id="PIRSF036979">
    <property type="entry name" value="Arginase"/>
    <property type="match status" value="1"/>
</dbReference>
<accession>A0AA35CIJ4</accession>
<dbReference type="Pfam" id="PF00491">
    <property type="entry name" value="Arginase"/>
    <property type="match status" value="1"/>
</dbReference>
<feature type="binding site" evidence="4">
    <location>
        <position position="274"/>
    </location>
    <ligand>
        <name>Mn(2+)</name>
        <dbReference type="ChEBI" id="CHEBI:29035"/>
        <label>1</label>
    </ligand>
</feature>
<feature type="binding site" evidence="4">
    <location>
        <position position="155"/>
    </location>
    <ligand>
        <name>Mn(2+)</name>
        <dbReference type="ChEBI" id="CHEBI:29035"/>
        <label>1</label>
    </ligand>
</feature>
<keyword evidence="2 4" id="KW-0479">Metal-binding</keyword>
<organism evidence="7 8">
    <name type="scientific">Caldinitratiruptor microaerophilus</name>
    <dbReference type="NCBI Taxonomy" id="671077"/>
    <lineage>
        <taxon>Bacteria</taxon>
        <taxon>Bacillati</taxon>
        <taxon>Bacillota</taxon>
        <taxon>Clostridia</taxon>
        <taxon>Eubacteriales</taxon>
        <taxon>Symbiobacteriaceae</taxon>
        <taxon>Caldinitratiruptor</taxon>
    </lineage>
</organism>
<evidence type="ECO:0000313" key="7">
    <source>
        <dbReference type="EMBL" id="BDG58958.1"/>
    </source>
</evidence>